<protein>
    <submittedName>
        <fullName evidence="2">Lysophospholipase</fullName>
    </submittedName>
</protein>
<dbReference type="OrthoDB" id="9788260at2"/>
<sequence>MKPADTDKHWLAFYQQHILPFWHTHVQTHEFRAGDGLRLSYSVYRPQTDCRGLLVVSPGRIEAALKYQELVWDLAQQGYAIAILDHRGQGLSQRMARNPHKGHVNRFSDFVEDFELFCQQLAADFSDLPWFLLAHSMGGAIAALYLARRQHRFASACFTSPMFGINSGMAPQWLARALVNAGACLNRLFWRREPWYFFGMRDYAEVAFLRNALCQSEARYQVFRELYQQQPKVQLGGPTFIWLQQSLAAADQALQAAHRISVPLLLLQAGADSVVTAAPQQTFVERLPHPASRLQRIDGARHELLMETDAYRQPALQAMLAWFQRHHQ</sequence>
<proteinExistence type="predicted"/>
<reference evidence="2 3" key="1">
    <citation type="journal article" date="2012" name="J. Bacteriol.">
        <title>Genome Sequence of Idiomarina xiamenensis Type Strain 10-D-4.</title>
        <authorList>
            <person name="Lai Q."/>
            <person name="Wang L."/>
            <person name="Wang W."/>
            <person name="Shao Z."/>
        </authorList>
    </citation>
    <scope>NUCLEOTIDE SEQUENCE [LARGE SCALE GENOMIC DNA]</scope>
    <source>
        <strain evidence="2 3">10-D-4</strain>
    </source>
</reference>
<dbReference type="Proteomes" id="UP000014115">
    <property type="component" value="Unassembled WGS sequence"/>
</dbReference>
<dbReference type="EMBL" id="AMRG01000014">
    <property type="protein sequence ID" value="EKE80924.1"/>
    <property type="molecule type" value="Genomic_DNA"/>
</dbReference>
<dbReference type="eggNOG" id="COG2267">
    <property type="taxonomic scope" value="Bacteria"/>
</dbReference>
<gene>
    <name evidence="2" type="ORF">A10D4_11069</name>
</gene>
<evidence type="ECO:0000313" key="2">
    <source>
        <dbReference type="EMBL" id="EKE80924.1"/>
    </source>
</evidence>
<dbReference type="Gene3D" id="3.40.50.1820">
    <property type="entry name" value="alpha/beta hydrolase"/>
    <property type="match status" value="1"/>
</dbReference>
<evidence type="ECO:0000259" key="1">
    <source>
        <dbReference type="Pfam" id="PF12146"/>
    </source>
</evidence>
<dbReference type="STRING" id="740709.A10D4_11069"/>
<dbReference type="InterPro" id="IPR029058">
    <property type="entry name" value="AB_hydrolase_fold"/>
</dbReference>
<dbReference type="AlphaFoldDB" id="K2KDY4"/>
<dbReference type="Pfam" id="PF12146">
    <property type="entry name" value="Hydrolase_4"/>
    <property type="match status" value="1"/>
</dbReference>
<keyword evidence="3" id="KW-1185">Reference proteome</keyword>
<feature type="domain" description="Serine aminopeptidase S33" evidence="1">
    <location>
        <begin position="50"/>
        <end position="309"/>
    </location>
</feature>
<organism evidence="2 3">
    <name type="scientific">Idiomarina xiamenensis 10-D-4</name>
    <dbReference type="NCBI Taxonomy" id="740709"/>
    <lineage>
        <taxon>Bacteria</taxon>
        <taxon>Pseudomonadati</taxon>
        <taxon>Pseudomonadota</taxon>
        <taxon>Gammaproteobacteria</taxon>
        <taxon>Alteromonadales</taxon>
        <taxon>Idiomarinaceae</taxon>
        <taxon>Idiomarina</taxon>
    </lineage>
</organism>
<dbReference type="InterPro" id="IPR022742">
    <property type="entry name" value="Hydrolase_4"/>
</dbReference>
<dbReference type="SUPFAM" id="SSF53474">
    <property type="entry name" value="alpha/beta-Hydrolases"/>
    <property type="match status" value="1"/>
</dbReference>
<name>K2KDY4_9GAMM</name>
<comment type="caution">
    <text evidence="2">The sequence shown here is derived from an EMBL/GenBank/DDBJ whole genome shotgun (WGS) entry which is preliminary data.</text>
</comment>
<dbReference type="PANTHER" id="PTHR11614">
    <property type="entry name" value="PHOSPHOLIPASE-RELATED"/>
    <property type="match status" value="1"/>
</dbReference>
<evidence type="ECO:0000313" key="3">
    <source>
        <dbReference type="Proteomes" id="UP000014115"/>
    </source>
</evidence>
<dbReference type="RefSeq" id="WP_008489565.1">
    <property type="nucleotide sequence ID" value="NZ_AMRG01000014.1"/>
</dbReference>
<accession>K2KDY4</accession>
<dbReference type="InterPro" id="IPR051044">
    <property type="entry name" value="MAG_DAG_Lipase"/>
</dbReference>
<dbReference type="PATRIC" id="fig|740709.3.peg.2236"/>